<evidence type="ECO:0000313" key="7">
    <source>
        <dbReference type="Proteomes" id="UP001148125"/>
    </source>
</evidence>
<keyword evidence="2" id="KW-0560">Oxidoreductase</keyword>
<dbReference type="PANTHER" id="PTHR43734:SF1">
    <property type="entry name" value="PHYTOENE DESATURASE"/>
    <property type="match status" value="1"/>
</dbReference>
<dbReference type="PRINTS" id="PR00757">
    <property type="entry name" value="AMINEOXDASEF"/>
</dbReference>
<comment type="similarity">
    <text evidence="3">Belongs to the carotenoid/retinoid oxidoreductase family. CrtN subfamily.</text>
</comment>
<keyword evidence="7" id="KW-1185">Reference proteome</keyword>
<reference evidence="6" key="1">
    <citation type="submission" date="2024-05" db="EMBL/GenBank/DDBJ databases">
        <title>Alkalihalobacillus sp. strain MEB203 novel alkaliphilic bacterium from Lonar Lake, India.</title>
        <authorList>
            <person name="Joshi A."/>
            <person name="Thite S."/>
            <person name="Mengade P."/>
        </authorList>
    </citation>
    <scope>NUCLEOTIDE SEQUENCE</scope>
    <source>
        <strain evidence="6">MEB 203</strain>
    </source>
</reference>
<name>A0ABT5VDV5_9BACI</name>
<evidence type="ECO:0000313" key="6">
    <source>
        <dbReference type="EMBL" id="MDE5413645.1"/>
    </source>
</evidence>
<keyword evidence="4" id="KW-0812">Transmembrane</keyword>
<gene>
    <name evidence="6" type="ORF">N7Z68_09615</name>
</gene>
<comment type="caution">
    <text evidence="6">The sequence shown here is derived from an EMBL/GenBank/DDBJ whole genome shotgun (WGS) entry which is preliminary data.</text>
</comment>
<dbReference type="Gene3D" id="3.50.50.60">
    <property type="entry name" value="FAD/NAD(P)-binding domain"/>
    <property type="match status" value="1"/>
</dbReference>
<dbReference type="InterPro" id="IPR036188">
    <property type="entry name" value="FAD/NAD-bd_sf"/>
</dbReference>
<accession>A0ABT5VDV5</accession>
<feature type="domain" description="Amine oxidase" evidence="5">
    <location>
        <begin position="17"/>
        <end position="427"/>
    </location>
</feature>
<dbReference type="EMBL" id="JAOTPO010000005">
    <property type="protein sequence ID" value="MDE5413645.1"/>
    <property type="molecule type" value="Genomic_DNA"/>
</dbReference>
<dbReference type="Proteomes" id="UP001148125">
    <property type="component" value="Unassembled WGS sequence"/>
</dbReference>
<evidence type="ECO:0000256" key="2">
    <source>
        <dbReference type="ARBA" id="ARBA00023002"/>
    </source>
</evidence>
<keyword evidence="4" id="KW-0472">Membrane</keyword>
<dbReference type="Pfam" id="PF01593">
    <property type="entry name" value="Amino_oxidase"/>
    <property type="match status" value="1"/>
</dbReference>
<sequence length="432" mass="49450">MEKQLKSYDVVVVGGGLAGLAAAAFLSFNGKKVALLERGKLGGRAVTLPIKGFNFNFGAHAIYGRDTSILKNFENELKLNIEWKDFNPYKARYDSGEELSHVPSNVRGLFKTKILSSPGKIVFAWEVFKTMLSIDSGVPHQSIGKWLEKQNIGEDVKKMMLTLASSNFFTSEPEQIPSEVFFQYYKRIFTTNKPVAYIGGGWQALINEFVRVIEENDGDIYEKAKVQQIETTKNKVTKIMFGEEQFEADEFVFAIPPKELLKVFKDTEIEDWVSHYAKYKSSNVFVYDIGLSKRVESPFTYIYDRKNQMFITDISYYDETCIPEDGQLLQAVAYLKDEDIGNTEALETYKQQIEALYDKHFSGWRENLAVPRISKNAVVQEIKWNMNQQAMPIYFPDYRNTFFAGDWCQGQGQLSELSFSSAYDVCKLILNK</sequence>
<dbReference type="InterPro" id="IPR002937">
    <property type="entry name" value="Amino_oxidase"/>
</dbReference>
<feature type="transmembrane region" description="Helical" evidence="4">
    <location>
        <begin position="7"/>
        <end position="28"/>
    </location>
</feature>
<evidence type="ECO:0000259" key="5">
    <source>
        <dbReference type="Pfam" id="PF01593"/>
    </source>
</evidence>
<evidence type="ECO:0000256" key="1">
    <source>
        <dbReference type="ARBA" id="ARBA00001974"/>
    </source>
</evidence>
<protein>
    <submittedName>
        <fullName evidence="6">FAD-dependent oxidoreductase</fullName>
    </submittedName>
</protein>
<keyword evidence="4" id="KW-1133">Transmembrane helix</keyword>
<evidence type="ECO:0000256" key="3">
    <source>
        <dbReference type="ARBA" id="ARBA00038322"/>
    </source>
</evidence>
<dbReference type="InterPro" id="IPR001613">
    <property type="entry name" value="Flavin_amine_oxidase"/>
</dbReference>
<dbReference type="Gene3D" id="3.90.660.50">
    <property type="match status" value="1"/>
</dbReference>
<evidence type="ECO:0000256" key="4">
    <source>
        <dbReference type="SAM" id="Phobius"/>
    </source>
</evidence>
<organism evidence="6 7">
    <name type="scientific">Alkalihalobacterium chitinilyticum</name>
    <dbReference type="NCBI Taxonomy" id="2980103"/>
    <lineage>
        <taxon>Bacteria</taxon>
        <taxon>Bacillati</taxon>
        <taxon>Bacillota</taxon>
        <taxon>Bacilli</taxon>
        <taxon>Bacillales</taxon>
        <taxon>Bacillaceae</taxon>
        <taxon>Alkalihalobacterium</taxon>
    </lineage>
</organism>
<dbReference type="PANTHER" id="PTHR43734">
    <property type="entry name" value="PHYTOENE DESATURASE"/>
    <property type="match status" value="1"/>
</dbReference>
<proteinExistence type="inferred from homology"/>
<dbReference type="SUPFAM" id="SSF51905">
    <property type="entry name" value="FAD/NAD(P)-binding domain"/>
    <property type="match status" value="1"/>
</dbReference>
<dbReference type="RefSeq" id="WP_275118264.1">
    <property type="nucleotide sequence ID" value="NZ_JAOTPO010000005.1"/>
</dbReference>
<comment type="cofactor">
    <cofactor evidence="1">
        <name>FAD</name>
        <dbReference type="ChEBI" id="CHEBI:57692"/>
    </cofactor>
</comment>